<gene>
    <name evidence="2" type="ORF">C1I91_20690</name>
</gene>
<dbReference type="KEGG" id="cmah:C1I91_20690"/>
<proteinExistence type="predicted"/>
<dbReference type="AlphaFoldDB" id="A0A410DXM8"/>
<dbReference type="InterPro" id="IPR003141">
    <property type="entry name" value="Pol/His_phosphatase_N"/>
</dbReference>
<protein>
    <submittedName>
        <fullName evidence="2">Histidinol phosphatase</fullName>
    </submittedName>
</protein>
<feature type="domain" description="Polymerase/histidinol phosphatase N-terminal" evidence="1">
    <location>
        <begin position="25"/>
        <end position="105"/>
    </location>
</feature>
<dbReference type="SUPFAM" id="SSF89550">
    <property type="entry name" value="PHP domain-like"/>
    <property type="match status" value="1"/>
</dbReference>
<dbReference type="Proteomes" id="UP000286268">
    <property type="component" value="Chromosome"/>
</dbReference>
<evidence type="ECO:0000313" key="3">
    <source>
        <dbReference type="Proteomes" id="UP000286268"/>
    </source>
</evidence>
<reference evidence="2 3" key="1">
    <citation type="submission" date="2018-01" db="EMBL/GenBank/DDBJ databases">
        <title>Genome Sequencing and Assembly of Anaerobacter polyendosporus strain CT4.</title>
        <authorList>
            <person name="Tachaapaikoon C."/>
            <person name="Sutheeworapong S."/>
            <person name="Jenjaroenpun P."/>
            <person name="Wongsurawat T."/>
            <person name="Nookeaw I."/>
            <person name="Cheawchanlertfa P."/>
            <person name="Kosugi A."/>
            <person name="Cheevadhanarak S."/>
            <person name="Ratanakhanokchai K."/>
        </authorList>
    </citation>
    <scope>NUCLEOTIDE SEQUENCE [LARGE SCALE GENOMIC DNA]</scope>
    <source>
        <strain evidence="2 3">CT4</strain>
    </source>
</reference>
<dbReference type="OrthoDB" id="9801679at2"/>
<organism evidence="2 3">
    <name type="scientific">Clostridium manihotivorum</name>
    <dbReference type="NCBI Taxonomy" id="2320868"/>
    <lineage>
        <taxon>Bacteria</taxon>
        <taxon>Bacillati</taxon>
        <taxon>Bacillota</taxon>
        <taxon>Clostridia</taxon>
        <taxon>Eubacteriales</taxon>
        <taxon>Clostridiaceae</taxon>
        <taxon>Clostridium</taxon>
    </lineage>
</organism>
<dbReference type="EMBL" id="CP025746">
    <property type="protein sequence ID" value="QAA33854.1"/>
    <property type="molecule type" value="Genomic_DNA"/>
</dbReference>
<name>A0A410DXM8_9CLOT</name>
<dbReference type="NCBIfam" id="NF038032">
    <property type="entry name" value="CehA_McbA_metalo"/>
    <property type="match status" value="1"/>
</dbReference>
<dbReference type="Gene3D" id="3.20.20.140">
    <property type="entry name" value="Metal-dependent hydrolases"/>
    <property type="match status" value="1"/>
</dbReference>
<dbReference type="InterPro" id="IPR016195">
    <property type="entry name" value="Pol/histidinol_Pase-like"/>
</dbReference>
<keyword evidence="3" id="KW-1185">Reference proteome</keyword>
<sequence>MSKHKRHRSENVQLFDPSNIRFIYGIPHCHTNISTGEGSVIEALEYGKRNKLDFMILTDHNRYFSSSSHSEKFPKWDELKKNLDRFNKKNDDFVAIPGFEARSNPWGHLNIVNPASCFTGIIRNFNNLMLWMLSNKNSYISINHPGSIVEQIPFSPFLNKFINTIEVGNGSPPNKYKRYSKRYFSMLDKGWILGAVNAQDNHHLNFGDNENLTVVLVNKLDKSSIINGLRCRRCYSTESRNLKFYFSINNSFMGDELLIEKNESLDFYIFAEDKLHPIEEVQIISYGGRVVKHLRNISLYSIKYSLTLPSSEKEKWYVIKIIQKNNKEAISSPIFIKIKNS</sequence>
<dbReference type="RefSeq" id="WP_128214574.1">
    <property type="nucleotide sequence ID" value="NZ_CP025746.1"/>
</dbReference>
<evidence type="ECO:0000313" key="2">
    <source>
        <dbReference type="EMBL" id="QAA33854.1"/>
    </source>
</evidence>
<dbReference type="SMART" id="SM00481">
    <property type="entry name" value="POLIIIAc"/>
    <property type="match status" value="1"/>
</dbReference>
<accession>A0A410DXM8</accession>
<evidence type="ECO:0000259" key="1">
    <source>
        <dbReference type="SMART" id="SM00481"/>
    </source>
</evidence>